<evidence type="ECO:0000313" key="3">
    <source>
        <dbReference type="Proteomes" id="UP001139353"/>
    </source>
</evidence>
<dbReference type="InterPro" id="IPR001736">
    <property type="entry name" value="PLipase_D/transphosphatidylase"/>
</dbReference>
<dbReference type="GO" id="GO:0030572">
    <property type="term" value="F:phosphatidyltransferase activity"/>
    <property type="evidence" value="ECO:0007669"/>
    <property type="project" value="UniProtKB-ARBA"/>
</dbReference>
<dbReference type="Pfam" id="PF13091">
    <property type="entry name" value="PLDc_2"/>
    <property type="match status" value="2"/>
</dbReference>
<dbReference type="PROSITE" id="PS51257">
    <property type="entry name" value="PROKAR_LIPOPROTEIN"/>
    <property type="match status" value="1"/>
</dbReference>
<dbReference type="CDD" id="cd09113">
    <property type="entry name" value="PLDc_ymdC_like_2"/>
    <property type="match status" value="1"/>
</dbReference>
<dbReference type="RefSeq" id="WP_275683190.1">
    <property type="nucleotide sequence ID" value="NZ_JAJLJH010000003.1"/>
</dbReference>
<accession>A0A9X1YIJ4</accession>
<dbReference type="CDD" id="cd09111">
    <property type="entry name" value="PLDc_ymdC_like_1"/>
    <property type="match status" value="1"/>
</dbReference>
<name>A0A9X1YIJ4_9BURK</name>
<feature type="domain" description="PLD phosphodiesterase" evidence="1">
    <location>
        <begin position="180"/>
        <end position="207"/>
    </location>
</feature>
<organism evidence="2 3">
    <name type="scientific">Scleromatobacter humisilvae</name>
    <dbReference type="NCBI Taxonomy" id="2897159"/>
    <lineage>
        <taxon>Bacteria</taxon>
        <taxon>Pseudomonadati</taxon>
        <taxon>Pseudomonadota</taxon>
        <taxon>Betaproteobacteria</taxon>
        <taxon>Burkholderiales</taxon>
        <taxon>Sphaerotilaceae</taxon>
        <taxon>Scleromatobacter</taxon>
    </lineage>
</organism>
<dbReference type="PANTHER" id="PTHR21248:SF12">
    <property type="entry name" value="CARDIOLIPIN SYNTHASE C"/>
    <property type="match status" value="1"/>
</dbReference>
<keyword evidence="3" id="KW-1185">Reference proteome</keyword>
<dbReference type="SMART" id="SM00155">
    <property type="entry name" value="PLDc"/>
    <property type="match status" value="2"/>
</dbReference>
<dbReference type="PROSITE" id="PS50035">
    <property type="entry name" value="PLD"/>
    <property type="match status" value="2"/>
</dbReference>
<dbReference type="SUPFAM" id="SSF56024">
    <property type="entry name" value="Phospholipase D/nuclease"/>
    <property type="match status" value="2"/>
</dbReference>
<feature type="domain" description="PLD phosphodiesterase" evidence="1">
    <location>
        <begin position="425"/>
        <end position="452"/>
    </location>
</feature>
<proteinExistence type="predicted"/>
<evidence type="ECO:0000259" key="1">
    <source>
        <dbReference type="PROSITE" id="PS50035"/>
    </source>
</evidence>
<dbReference type="PANTHER" id="PTHR21248">
    <property type="entry name" value="CARDIOLIPIN SYNTHASE"/>
    <property type="match status" value="1"/>
</dbReference>
<dbReference type="GO" id="GO:0032049">
    <property type="term" value="P:cardiolipin biosynthetic process"/>
    <property type="evidence" value="ECO:0007669"/>
    <property type="project" value="UniProtKB-ARBA"/>
</dbReference>
<comment type="caution">
    <text evidence="2">The sequence shown here is derived from an EMBL/GenBank/DDBJ whole genome shotgun (WGS) entry which is preliminary data.</text>
</comment>
<dbReference type="Proteomes" id="UP001139353">
    <property type="component" value="Unassembled WGS sequence"/>
</dbReference>
<dbReference type="InterPro" id="IPR025202">
    <property type="entry name" value="PLD-like_dom"/>
</dbReference>
<dbReference type="Gene3D" id="3.30.870.10">
    <property type="entry name" value="Endonuclease Chain A"/>
    <property type="match status" value="2"/>
</dbReference>
<dbReference type="AlphaFoldDB" id="A0A9X1YIJ4"/>
<evidence type="ECO:0000313" key="2">
    <source>
        <dbReference type="EMBL" id="MCK9687159.1"/>
    </source>
</evidence>
<protein>
    <submittedName>
        <fullName evidence="2">Phospholipase D family protein</fullName>
    </submittedName>
</protein>
<sequence>MSNKAGDPEAGPAPWLRFARILMLGAVALGMAACASLPPPVKAEAFSLPAVPGDPLAQVASSSISSEGSSSFRPMPFSRVSMDTRLALAKHAVRSLDVQYYLLQNDYTGRTLLRAVRDAAQRGVRVRILVDDLYTDSSETLLLNLAATPNVQIKVFNPFPTARAFSATKWAFAIADFARLNHRMHNKLFIADGAFAVAGGRNIADEYFFQSRSGNFIDFDLLVAGAAVSQLQAVYDTYWNSPRVYPLEVLDHGSDDLEARRKAFEEATRPGGEFAEPPPAQPDALGFSPFSVDVDSPPLPMLHGEIEAFADDPEKVSGKAEQGGDRSTVTSRVLEAISRSQSEVLLVSPYFVPGEVGMKALQDTRDRGVKVTLITNTLSANDEPLASAAYARYRVRMLKMGVDIYEVSSRQLRSNSDVGKVLGASIGRSHAKIVVMDGRTTFVGSMNMDLRSSRENTEMGMFVHSPELAQDVTKVLAGIRSNGTYHLRLGPDGEDVQWVAVENGSDVVYDSEPEVGLGTRLEIFFLAPFISQSLL</sequence>
<dbReference type="EMBL" id="JAJLJH010000003">
    <property type="protein sequence ID" value="MCK9687159.1"/>
    <property type="molecule type" value="Genomic_DNA"/>
</dbReference>
<gene>
    <name evidence="2" type="ORF">LPC04_15715</name>
</gene>
<reference evidence="2" key="1">
    <citation type="submission" date="2021-11" db="EMBL/GenBank/DDBJ databases">
        <title>BS-T2-15 a new species belonging to the Comamonadaceae family isolated from the soil of a French oak forest.</title>
        <authorList>
            <person name="Mieszkin S."/>
            <person name="Alain K."/>
        </authorList>
    </citation>
    <scope>NUCLEOTIDE SEQUENCE</scope>
    <source>
        <strain evidence="2">BS-T2-15</strain>
    </source>
</reference>